<sequence length="276" mass="31507">MVGVFRRSLSFQLGSAAARQPNPRISRHLRSISLPCRSHPLISSLNDKIANLKSWPSTDHRNAAWLCSGLNAVKLVHDYLDDILQLPQSRESICRFSTWVENVLEDFLRFIDAYGIFQSLVLAFREEHVAARVAMRRKNEMKLDMYKKARKRMGKETTKLGSVVRVVTVTEVPEEELAVAIMDVMEVTGMVSVAMFEGIGTSLGWRRNRWMKKGKKVANGILEFMEVSNNGDNEVKVRMEKMKDLEEWIGSIENVTEKLLRTLMNTRVSILNALSH</sequence>
<keyword evidence="1" id="KW-1185">Reference proteome</keyword>
<dbReference type="RefSeq" id="XP_022998977.1">
    <property type="nucleotide sequence ID" value="XM_023143209.1"/>
</dbReference>
<evidence type="ECO:0000313" key="1">
    <source>
        <dbReference type="Proteomes" id="UP000504608"/>
    </source>
</evidence>
<dbReference type="GO" id="GO:0048364">
    <property type="term" value="P:root development"/>
    <property type="evidence" value="ECO:0007669"/>
    <property type="project" value="InterPro"/>
</dbReference>
<reference evidence="2" key="1">
    <citation type="submission" date="2025-08" db="UniProtKB">
        <authorList>
            <consortium name="RefSeq"/>
        </authorList>
    </citation>
    <scope>IDENTIFICATION</scope>
    <source>
        <tissue evidence="2">Young leaves</tissue>
    </source>
</reference>
<dbReference type="Proteomes" id="UP000504608">
    <property type="component" value="Unplaced"/>
</dbReference>
<name>A0A6J1K9J1_CUCMA</name>
<accession>A0A6J1K9J1</accession>
<dbReference type="GeneID" id="111493506"/>
<gene>
    <name evidence="2" type="primary">LOC111493506</name>
</gene>
<dbReference type="PANTHER" id="PTHR33070">
    <property type="entry name" value="OS06G0725500 PROTEIN"/>
    <property type="match status" value="1"/>
</dbReference>
<dbReference type="KEGG" id="cmax:111493506"/>
<dbReference type="GO" id="GO:0048367">
    <property type="term" value="P:shoot system development"/>
    <property type="evidence" value="ECO:0007669"/>
    <property type="project" value="InterPro"/>
</dbReference>
<dbReference type="PANTHER" id="PTHR33070:SF49">
    <property type="entry name" value="OS06G0725500 PROTEIN"/>
    <property type="match status" value="1"/>
</dbReference>
<protein>
    <submittedName>
        <fullName evidence="2">Uncharacterized protein LOC111493506</fullName>
    </submittedName>
</protein>
<dbReference type="Pfam" id="PF03087">
    <property type="entry name" value="BPS1"/>
    <property type="match status" value="1"/>
</dbReference>
<organism evidence="1 2">
    <name type="scientific">Cucurbita maxima</name>
    <name type="common">Pumpkin</name>
    <name type="synonym">Winter squash</name>
    <dbReference type="NCBI Taxonomy" id="3661"/>
    <lineage>
        <taxon>Eukaryota</taxon>
        <taxon>Viridiplantae</taxon>
        <taxon>Streptophyta</taxon>
        <taxon>Embryophyta</taxon>
        <taxon>Tracheophyta</taxon>
        <taxon>Spermatophyta</taxon>
        <taxon>Magnoliopsida</taxon>
        <taxon>eudicotyledons</taxon>
        <taxon>Gunneridae</taxon>
        <taxon>Pentapetalae</taxon>
        <taxon>rosids</taxon>
        <taxon>fabids</taxon>
        <taxon>Cucurbitales</taxon>
        <taxon>Cucurbitaceae</taxon>
        <taxon>Cucurbiteae</taxon>
        <taxon>Cucurbita</taxon>
    </lineage>
</organism>
<dbReference type="AlphaFoldDB" id="A0A6J1K9J1"/>
<evidence type="ECO:0000313" key="2">
    <source>
        <dbReference type="RefSeq" id="XP_022998977.1"/>
    </source>
</evidence>
<proteinExistence type="predicted"/>
<dbReference type="InterPro" id="IPR004320">
    <property type="entry name" value="BPS1_pln"/>
</dbReference>
<dbReference type="OrthoDB" id="695739at2759"/>